<accession>A0A177TQY5</accession>
<evidence type="ECO:0000259" key="3">
    <source>
        <dbReference type="Pfam" id="PF07859"/>
    </source>
</evidence>
<dbReference type="InterPro" id="IPR029058">
    <property type="entry name" value="AB_hydrolase_fold"/>
</dbReference>
<feature type="region of interest" description="Disordered" evidence="2">
    <location>
        <begin position="223"/>
        <end position="250"/>
    </location>
</feature>
<keyword evidence="5" id="KW-1185">Reference proteome</keyword>
<proteinExistence type="predicted"/>
<feature type="domain" description="Alpha/beta hydrolase fold-3" evidence="3">
    <location>
        <begin position="95"/>
        <end position="333"/>
    </location>
</feature>
<keyword evidence="1" id="KW-0378">Hydrolase</keyword>
<evidence type="ECO:0000256" key="2">
    <source>
        <dbReference type="SAM" id="MobiDB-lite"/>
    </source>
</evidence>
<reference evidence="4" key="1">
    <citation type="submission" date="2016-04" db="EMBL/GenBank/DDBJ databases">
        <authorList>
            <person name="Nguyen H.D."/>
            <person name="Samba Siva P."/>
            <person name="Cullis J."/>
            <person name="Levesque C.A."/>
            <person name="Hambleton S."/>
        </authorList>
    </citation>
    <scope>NUCLEOTIDE SEQUENCE</scope>
    <source>
        <strain evidence="4">DAOMC 236416</strain>
    </source>
</reference>
<name>A0A177TQY5_9BASI</name>
<dbReference type="Proteomes" id="UP000077521">
    <property type="component" value="Unassembled WGS sequence"/>
</dbReference>
<dbReference type="GO" id="GO:0016787">
    <property type="term" value="F:hydrolase activity"/>
    <property type="evidence" value="ECO:0007669"/>
    <property type="project" value="UniProtKB-KW"/>
</dbReference>
<feature type="compositionally biased region" description="Basic and acidic residues" evidence="2">
    <location>
        <begin position="228"/>
        <end position="246"/>
    </location>
</feature>
<dbReference type="SUPFAM" id="SSF53474">
    <property type="entry name" value="alpha/beta-Hydrolases"/>
    <property type="match status" value="1"/>
</dbReference>
<evidence type="ECO:0000313" key="5">
    <source>
        <dbReference type="Proteomes" id="UP000077521"/>
    </source>
</evidence>
<reference evidence="4" key="2">
    <citation type="journal article" date="2019" name="IMA Fungus">
        <title>Genome sequencing and comparison of five Tilletia species to identify candidate genes for the detection of regulated species infecting wheat.</title>
        <authorList>
            <person name="Nguyen H.D.T."/>
            <person name="Sultana T."/>
            <person name="Kesanakurti P."/>
            <person name="Hambleton S."/>
        </authorList>
    </citation>
    <scope>NUCLEOTIDE SEQUENCE</scope>
    <source>
        <strain evidence="4">DAOMC 236416</strain>
    </source>
</reference>
<dbReference type="AlphaFoldDB" id="A0A177TQY5"/>
<dbReference type="PANTHER" id="PTHR48081:SF8">
    <property type="entry name" value="ALPHA_BETA HYDROLASE FOLD-3 DOMAIN-CONTAINING PROTEIN-RELATED"/>
    <property type="match status" value="1"/>
</dbReference>
<sequence length="369" mass="40269">MSDDLPHHPHSVKTEFALNLPAHLLRGLGRLVENILPHRALPDGVVVNRLEVPSRDIAEPDSKKEEGRHIFVDVYELHDAKTRKVRADRPVPVHINLHGSGFVAPNLGQDRDFTSWLAAQAAFANEGGVVFDSDYRKAPEHPFPAGLEDVEDVIRYIHSKPDIYDRARISIGGFSAGATLALSASYTVSSGEAFAPTTTTTTTATTAGTPSLKIPISSVSSAYPATDMRPDGERDTKREPLTKVDKSGSGAALPKSLTDWFTRAYLVNPETEAFDKRVSVTLIDQSELPRHILVATGEADSLFNEAKEFVEKLQKQGHPNACFLDVGAEGHGFDKHPSTLVSQLHTDAMNMKVLDNILAGWKEAVDSKK</sequence>
<dbReference type="EMBL" id="LWDF02000468">
    <property type="protein sequence ID" value="KAE8246613.1"/>
    <property type="molecule type" value="Genomic_DNA"/>
</dbReference>
<dbReference type="Pfam" id="PF07859">
    <property type="entry name" value="Abhydrolase_3"/>
    <property type="match status" value="1"/>
</dbReference>
<organism evidence="4 5">
    <name type="scientific">Tilletia indica</name>
    <dbReference type="NCBI Taxonomy" id="43049"/>
    <lineage>
        <taxon>Eukaryota</taxon>
        <taxon>Fungi</taxon>
        <taxon>Dikarya</taxon>
        <taxon>Basidiomycota</taxon>
        <taxon>Ustilaginomycotina</taxon>
        <taxon>Exobasidiomycetes</taxon>
        <taxon>Tilletiales</taxon>
        <taxon>Tilletiaceae</taxon>
        <taxon>Tilletia</taxon>
    </lineage>
</organism>
<protein>
    <recommendedName>
        <fullName evidence="3">Alpha/beta hydrolase fold-3 domain-containing protein</fullName>
    </recommendedName>
</protein>
<evidence type="ECO:0000256" key="1">
    <source>
        <dbReference type="ARBA" id="ARBA00022801"/>
    </source>
</evidence>
<evidence type="ECO:0000313" key="4">
    <source>
        <dbReference type="EMBL" id="KAE8246613.1"/>
    </source>
</evidence>
<dbReference type="InterPro" id="IPR050300">
    <property type="entry name" value="GDXG_lipolytic_enzyme"/>
</dbReference>
<dbReference type="InterPro" id="IPR013094">
    <property type="entry name" value="AB_hydrolase_3"/>
</dbReference>
<dbReference type="Gene3D" id="3.40.50.1820">
    <property type="entry name" value="alpha/beta hydrolase"/>
    <property type="match status" value="1"/>
</dbReference>
<dbReference type="PANTHER" id="PTHR48081">
    <property type="entry name" value="AB HYDROLASE SUPERFAMILY PROTEIN C4A8.06C"/>
    <property type="match status" value="1"/>
</dbReference>
<comment type="caution">
    <text evidence="4">The sequence shown here is derived from an EMBL/GenBank/DDBJ whole genome shotgun (WGS) entry which is preliminary data.</text>
</comment>
<gene>
    <name evidence="4" type="ORF">A4X13_0g5708</name>
</gene>